<keyword evidence="4" id="KW-0175">Coiled coil</keyword>
<dbReference type="Proteomes" id="UP000552241">
    <property type="component" value="Unassembled WGS sequence"/>
</dbReference>
<keyword evidence="3" id="KW-0804">Transcription</keyword>
<dbReference type="InterPro" id="IPR036388">
    <property type="entry name" value="WH-like_DNA-bd_sf"/>
</dbReference>
<keyword evidence="8" id="KW-1185">Reference proteome</keyword>
<dbReference type="PANTHER" id="PTHR44688:SF16">
    <property type="entry name" value="DNA-BINDING TRANSCRIPTIONAL ACTIVATOR DEVR_DOSR"/>
    <property type="match status" value="1"/>
</dbReference>
<protein>
    <submittedName>
        <fullName evidence="7">Response regulator transcription factor</fullName>
    </submittedName>
</protein>
<dbReference type="RefSeq" id="WP_182042541.1">
    <property type="nucleotide sequence ID" value="NZ_JACDZE010000001.1"/>
</dbReference>
<gene>
    <name evidence="7" type="ORF">HU137_04190</name>
</gene>
<dbReference type="SUPFAM" id="SSF48452">
    <property type="entry name" value="TPR-like"/>
    <property type="match status" value="1"/>
</dbReference>
<evidence type="ECO:0000256" key="3">
    <source>
        <dbReference type="ARBA" id="ARBA00023163"/>
    </source>
</evidence>
<dbReference type="PANTHER" id="PTHR44688">
    <property type="entry name" value="DNA-BINDING TRANSCRIPTIONAL ACTIVATOR DEVR_DOSR"/>
    <property type="match status" value="1"/>
</dbReference>
<keyword evidence="1" id="KW-0805">Transcription regulation</keyword>
<evidence type="ECO:0000313" key="7">
    <source>
        <dbReference type="EMBL" id="MBA5628967.1"/>
    </source>
</evidence>
<keyword evidence="5" id="KW-1133">Transmembrane helix</keyword>
<evidence type="ECO:0000313" key="8">
    <source>
        <dbReference type="Proteomes" id="UP000552241"/>
    </source>
</evidence>
<dbReference type="InterPro" id="IPR016032">
    <property type="entry name" value="Sig_transdc_resp-reg_C-effctor"/>
</dbReference>
<dbReference type="PRINTS" id="PR00038">
    <property type="entry name" value="HTHLUXR"/>
</dbReference>
<proteinExistence type="predicted"/>
<dbReference type="SMART" id="SM00421">
    <property type="entry name" value="HTH_LUXR"/>
    <property type="match status" value="1"/>
</dbReference>
<dbReference type="GO" id="GO:0006355">
    <property type="term" value="P:regulation of DNA-templated transcription"/>
    <property type="evidence" value="ECO:0007669"/>
    <property type="project" value="InterPro"/>
</dbReference>
<dbReference type="CDD" id="cd06170">
    <property type="entry name" value="LuxR_C_like"/>
    <property type="match status" value="1"/>
</dbReference>
<accession>A0A838ZNV4</accession>
<dbReference type="Gene3D" id="1.25.40.10">
    <property type="entry name" value="Tetratricopeptide repeat domain"/>
    <property type="match status" value="1"/>
</dbReference>
<evidence type="ECO:0000256" key="4">
    <source>
        <dbReference type="SAM" id="Coils"/>
    </source>
</evidence>
<sequence>MLNKLNLKLLGSFSPKLKLVLWLLFSPMFLWGQSFDPIQLNKEISDLNNQYKYDSSILKLEEIITRKSSTHLDKYYAFLQKALTYKRLFNYPETLDNLDFALKEGKQTNEQKAVNARILTEKMFIQYDLLKFDEARSLFQQINPEDFHLLDGMTKAFYLNVASTFHCLDGNYVQAERDLNQGLKILEKENPEHLAAVYCKLINLAEHLDNEEMAKSAFASGIQNAEKYNMQLYKIRLYYDLSHFYLVKEDYKNAYKYEKLGSDLSGKYNAPFESGKLNLLEKELINKRRKLELQNEENRQIFLIIITVILSILILVLILLVRSNKEKRKLTERENDRMRLELEKINFELNEKKEINTGEYQLNLTNRQQEIIDLVKQGFTNKEIGNQLFISENTVKYHLKIIYNLLGIDNRMSLK</sequence>
<comment type="caution">
    <text evidence="7">The sequence shown here is derived from an EMBL/GenBank/DDBJ whole genome shotgun (WGS) entry which is preliminary data.</text>
</comment>
<dbReference type="EMBL" id="JACDZE010000001">
    <property type="protein sequence ID" value="MBA5628967.1"/>
    <property type="molecule type" value="Genomic_DNA"/>
</dbReference>
<dbReference type="InterPro" id="IPR000792">
    <property type="entry name" value="Tscrpt_reg_LuxR_C"/>
</dbReference>
<evidence type="ECO:0000259" key="6">
    <source>
        <dbReference type="PROSITE" id="PS50043"/>
    </source>
</evidence>
<keyword evidence="2" id="KW-0238">DNA-binding</keyword>
<dbReference type="InterPro" id="IPR011990">
    <property type="entry name" value="TPR-like_helical_dom_sf"/>
</dbReference>
<dbReference type="Gene3D" id="1.10.10.10">
    <property type="entry name" value="Winged helix-like DNA-binding domain superfamily/Winged helix DNA-binding domain"/>
    <property type="match status" value="1"/>
</dbReference>
<dbReference type="AlphaFoldDB" id="A0A838ZNV4"/>
<feature type="domain" description="HTH luxR-type" evidence="6">
    <location>
        <begin position="357"/>
        <end position="415"/>
    </location>
</feature>
<dbReference type="PROSITE" id="PS50043">
    <property type="entry name" value="HTH_LUXR_2"/>
    <property type="match status" value="1"/>
</dbReference>
<reference evidence="7 8" key="1">
    <citation type="submission" date="2020-07" db="EMBL/GenBank/DDBJ databases">
        <title>Moheibacter lacus sp. nov., a member of the family Flavobacteriaceae isolated from freshwater lake sediment.</title>
        <authorList>
            <person name="Liu Y."/>
        </authorList>
    </citation>
    <scope>NUCLEOTIDE SEQUENCE [LARGE SCALE GENOMIC DNA]</scope>
    <source>
        <strain evidence="7 8">BDHS18</strain>
    </source>
</reference>
<evidence type="ECO:0000256" key="2">
    <source>
        <dbReference type="ARBA" id="ARBA00023125"/>
    </source>
</evidence>
<dbReference type="GO" id="GO:0003677">
    <property type="term" value="F:DNA binding"/>
    <property type="evidence" value="ECO:0007669"/>
    <property type="project" value="UniProtKB-KW"/>
</dbReference>
<name>A0A838ZNV4_9FLAO</name>
<evidence type="ECO:0000256" key="1">
    <source>
        <dbReference type="ARBA" id="ARBA00023015"/>
    </source>
</evidence>
<keyword evidence="5" id="KW-0472">Membrane</keyword>
<dbReference type="Pfam" id="PF00196">
    <property type="entry name" value="GerE"/>
    <property type="match status" value="1"/>
</dbReference>
<feature type="coiled-coil region" evidence="4">
    <location>
        <begin position="328"/>
        <end position="355"/>
    </location>
</feature>
<organism evidence="7 8">
    <name type="scientific">Moheibacter lacus</name>
    <dbReference type="NCBI Taxonomy" id="2745851"/>
    <lineage>
        <taxon>Bacteria</taxon>
        <taxon>Pseudomonadati</taxon>
        <taxon>Bacteroidota</taxon>
        <taxon>Flavobacteriia</taxon>
        <taxon>Flavobacteriales</taxon>
        <taxon>Weeksellaceae</taxon>
        <taxon>Moheibacter</taxon>
    </lineage>
</organism>
<feature type="transmembrane region" description="Helical" evidence="5">
    <location>
        <begin position="301"/>
        <end position="321"/>
    </location>
</feature>
<evidence type="ECO:0000256" key="5">
    <source>
        <dbReference type="SAM" id="Phobius"/>
    </source>
</evidence>
<keyword evidence="5" id="KW-0812">Transmembrane</keyword>
<dbReference type="SUPFAM" id="SSF46894">
    <property type="entry name" value="C-terminal effector domain of the bipartite response regulators"/>
    <property type="match status" value="1"/>
</dbReference>